<reference evidence="2" key="1">
    <citation type="submission" date="2021-12" db="EMBL/GenBank/DDBJ databases">
        <authorList>
            <person name="King R."/>
        </authorList>
    </citation>
    <scope>NUCLEOTIDE SEQUENCE</scope>
</reference>
<dbReference type="EMBL" id="OU963862">
    <property type="protein sequence ID" value="CAH0380732.1"/>
    <property type="molecule type" value="Genomic_DNA"/>
</dbReference>
<evidence type="ECO:0000313" key="3">
    <source>
        <dbReference type="Proteomes" id="UP001152759"/>
    </source>
</evidence>
<gene>
    <name evidence="2" type="ORF">BEMITA_LOCUS449</name>
</gene>
<keyword evidence="1" id="KW-0812">Transmembrane</keyword>
<proteinExistence type="predicted"/>
<sequence>TAPCVLGLNPVKCVKYFLTSLQGQCIRGGEGLFNLYLGFSGVACFAMYRLLCHLNLSKRMDEQGVRSEHLNNRFFTIGLNGMTIDISQFTPRHCSAVVLD</sequence>
<feature type="transmembrane region" description="Helical" evidence="1">
    <location>
        <begin position="33"/>
        <end position="51"/>
    </location>
</feature>
<evidence type="ECO:0000313" key="2">
    <source>
        <dbReference type="EMBL" id="CAH0380732.1"/>
    </source>
</evidence>
<evidence type="ECO:0000256" key="1">
    <source>
        <dbReference type="SAM" id="Phobius"/>
    </source>
</evidence>
<name>A0A9P0EVQ7_BEMTA</name>
<feature type="non-terminal residue" evidence="2">
    <location>
        <position position="1"/>
    </location>
</feature>
<dbReference type="Proteomes" id="UP001152759">
    <property type="component" value="Chromosome 1"/>
</dbReference>
<keyword evidence="1" id="KW-0472">Membrane</keyword>
<dbReference type="AlphaFoldDB" id="A0A9P0EVQ7"/>
<keyword evidence="1" id="KW-1133">Transmembrane helix</keyword>
<protein>
    <submittedName>
        <fullName evidence="2">Uncharacterized protein</fullName>
    </submittedName>
</protein>
<organism evidence="2 3">
    <name type="scientific">Bemisia tabaci</name>
    <name type="common">Sweetpotato whitefly</name>
    <name type="synonym">Aleurodes tabaci</name>
    <dbReference type="NCBI Taxonomy" id="7038"/>
    <lineage>
        <taxon>Eukaryota</taxon>
        <taxon>Metazoa</taxon>
        <taxon>Ecdysozoa</taxon>
        <taxon>Arthropoda</taxon>
        <taxon>Hexapoda</taxon>
        <taxon>Insecta</taxon>
        <taxon>Pterygota</taxon>
        <taxon>Neoptera</taxon>
        <taxon>Paraneoptera</taxon>
        <taxon>Hemiptera</taxon>
        <taxon>Sternorrhyncha</taxon>
        <taxon>Aleyrodoidea</taxon>
        <taxon>Aleyrodidae</taxon>
        <taxon>Aleyrodinae</taxon>
        <taxon>Bemisia</taxon>
    </lineage>
</organism>
<feature type="non-terminal residue" evidence="2">
    <location>
        <position position="100"/>
    </location>
</feature>
<accession>A0A9P0EVQ7</accession>
<keyword evidence="3" id="KW-1185">Reference proteome</keyword>